<name>A0A6B3TWD8_9BACI</name>
<feature type="transmembrane region" description="Helical" evidence="2">
    <location>
        <begin position="78"/>
        <end position="96"/>
    </location>
</feature>
<dbReference type="RefSeq" id="WP_163252428.1">
    <property type="nucleotide sequence ID" value="NZ_JAAIUV010000025.1"/>
</dbReference>
<sequence>MDNPIRLLEHTDEATKQMLENLRKRKKKFDDAERWHYISIYITLFVAFIFFIYFYFTIAKFYSYSFFAMFSAAINDQINILLMASVIIGLGAMNVLRQQKEKKEKEYHDLRVEIVDKSKDLWKKEEEWKNRHVVFEIMKKNYDINLYHEKK</sequence>
<keyword evidence="4" id="KW-1185">Reference proteome</keyword>
<evidence type="ECO:0000313" key="3">
    <source>
        <dbReference type="EMBL" id="NEX79937.1"/>
    </source>
</evidence>
<feature type="transmembrane region" description="Helical" evidence="2">
    <location>
        <begin position="35"/>
        <end position="58"/>
    </location>
</feature>
<keyword evidence="1" id="KW-0175">Coiled coil</keyword>
<organism evidence="3 4">
    <name type="scientific">Neobacillus thermocopriae</name>
    <dbReference type="NCBI Taxonomy" id="1215031"/>
    <lineage>
        <taxon>Bacteria</taxon>
        <taxon>Bacillati</taxon>
        <taxon>Bacillota</taxon>
        <taxon>Bacilli</taxon>
        <taxon>Bacillales</taxon>
        <taxon>Bacillaceae</taxon>
        <taxon>Neobacillus</taxon>
    </lineage>
</organism>
<evidence type="ECO:0000256" key="2">
    <source>
        <dbReference type="SAM" id="Phobius"/>
    </source>
</evidence>
<comment type="caution">
    <text evidence="3">The sequence shown here is derived from an EMBL/GenBank/DDBJ whole genome shotgun (WGS) entry which is preliminary data.</text>
</comment>
<proteinExistence type="predicted"/>
<evidence type="ECO:0000256" key="1">
    <source>
        <dbReference type="SAM" id="Coils"/>
    </source>
</evidence>
<dbReference type="Proteomes" id="UP000481621">
    <property type="component" value="Unassembled WGS sequence"/>
</dbReference>
<dbReference type="EMBL" id="JAAIUV010000025">
    <property type="protein sequence ID" value="NEX79937.1"/>
    <property type="molecule type" value="Genomic_DNA"/>
</dbReference>
<keyword evidence="2" id="KW-0812">Transmembrane</keyword>
<reference evidence="3" key="1">
    <citation type="submission" date="2020-02" db="EMBL/GenBank/DDBJ databases">
        <title>Bacillus sedimentmangrovi sp. nov., isolated from sediment of the mangrove ecosystem.</title>
        <authorList>
            <person name="Liu G."/>
        </authorList>
    </citation>
    <scope>NUCLEOTIDE SEQUENCE [LARGE SCALE GENOMIC DNA]</scope>
    <source>
        <strain evidence="3">SgZ-7</strain>
    </source>
</reference>
<feature type="coiled-coil region" evidence="1">
    <location>
        <begin position="93"/>
        <end position="120"/>
    </location>
</feature>
<protein>
    <submittedName>
        <fullName evidence="3">DUF2663 family protein</fullName>
    </submittedName>
</protein>
<dbReference type="AlphaFoldDB" id="A0A6B3TWD8"/>
<dbReference type="Pfam" id="PF10864">
    <property type="entry name" value="DUF2663"/>
    <property type="match status" value="1"/>
</dbReference>
<keyword evidence="2" id="KW-0472">Membrane</keyword>
<evidence type="ECO:0000313" key="4">
    <source>
        <dbReference type="Proteomes" id="UP000481621"/>
    </source>
</evidence>
<keyword evidence="2" id="KW-1133">Transmembrane helix</keyword>
<gene>
    <name evidence="3" type="ORF">G4Z05_13825</name>
</gene>
<dbReference type="InterPro" id="IPR020210">
    <property type="entry name" value="Uncharacterised_YpbF_TM"/>
</dbReference>
<accession>A0A6B3TWD8</accession>